<evidence type="ECO:0000256" key="3">
    <source>
        <dbReference type="ARBA" id="ARBA00022801"/>
    </source>
</evidence>
<dbReference type="CDD" id="cd16143">
    <property type="entry name" value="ARS_like"/>
    <property type="match status" value="1"/>
</dbReference>
<feature type="domain" description="Sulfatase N-terminal" evidence="6">
    <location>
        <begin position="33"/>
        <end position="422"/>
    </location>
</feature>
<dbReference type="PROSITE" id="PS00523">
    <property type="entry name" value="SULFATASE_1"/>
    <property type="match status" value="1"/>
</dbReference>
<dbReference type="InterPro" id="IPR050738">
    <property type="entry name" value="Sulfatase"/>
</dbReference>
<gene>
    <name evidence="7" type="ORF">GCM10007100_25810</name>
</gene>
<keyword evidence="5" id="KW-0732">Signal</keyword>
<feature type="chain" id="PRO_5038055611" description="Sulfatase N-terminal domain-containing protein" evidence="5">
    <location>
        <begin position="31"/>
        <end position="1030"/>
    </location>
</feature>
<dbReference type="GO" id="GO:0004065">
    <property type="term" value="F:arylsulfatase activity"/>
    <property type="evidence" value="ECO:0007669"/>
    <property type="project" value="TreeGrafter"/>
</dbReference>
<feature type="signal peptide" evidence="5">
    <location>
        <begin position="1"/>
        <end position="30"/>
    </location>
</feature>
<comment type="caution">
    <text evidence="7">The sequence shown here is derived from an EMBL/GenBank/DDBJ whole genome shotgun (WGS) entry which is preliminary data.</text>
</comment>
<dbReference type="EMBL" id="BMXI01000011">
    <property type="protein sequence ID" value="GHC57798.1"/>
    <property type="molecule type" value="Genomic_DNA"/>
</dbReference>
<organism evidence="7 8">
    <name type="scientific">Roseibacillus persicicus</name>
    <dbReference type="NCBI Taxonomy" id="454148"/>
    <lineage>
        <taxon>Bacteria</taxon>
        <taxon>Pseudomonadati</taxon>
        <taxon>Verrucomicrobiota</taxon>
        <taxon>Verrucomicrobiia</taxon>
        <taxon>Verrucomicrobiales</taxon>
        <taxon>Verrucomicrobiaceae</taxon>
        <taxon>Roseibacillus</taxon>
    </lineage>
</organism>
<evidence type="ECO:0000313" key="8">
    <source>
        <dbReference type="Proteomes" id="UP000644507"/>
    </source>
</evidence>
<accession>A0A918TT27</accession>
<name>A0A918TT27_9BACT</name>
<dbReference type="SUPFAM" id="SSF53649">
    <property type="entry name" value="Alkaline phosphatase-like"/>
    <property type="match status" value="1"/>
</dbReference>
<dbReference type="GO" id="GO:0046872">
    <property type="term" value="F:metal ion binding"/>
    <property type="evidence" value="ECO:0007669"/>
    <property type="project" value="UniProtKB-KW"/>
</dbReference>
<reference evidence="7" key="1">
    <citation type="journal article" date="2014" name="Int. J. Syst. Evol. Microbiol.">
        <title>Complete genome sequence of Corynebacterium casei LMG S-19264T (=DSM 44701T), isolated from a smear-ripened cheese.</title>
        <authorList>
            <consortium name="US DOE Joint Genome Institute (JGI-PGF)"/>
            <person name="Walter F."/>
            <person name="Albersmeier A."/>
            <person name="Kalinowski J."/>
            <person name="Ruckert C."/>
        </authorList>
    </citation>
    <scope>NUCLEOTIDE SEQUENCE</scope>
    <source>
        <strain evidence="7">KCTC 12988</strain>
    </source>
</reference>
<reference evidence="7" key="2">
    <citation type="submission" date="2020-09" db="EMBL/GenBank/DDBJ databases">
        <authorList>
            <person name="Sun Q."/>
            <person name="Kim S."/>
        </authorList>
    </citation>
    <scope>NUCLEOTIDE SEQUENCE</scope>
    <source>
        <strain evidence="7">KCTC 12988</strain>
    </source>
</reference>
<dbReference type="Gene3D" id="3.30.1120.10">
    <property type="match status" value="1"/>
</dbReference>
<evidence type="ECO:0000256" key="5">
    <source>
        <dbReference type="SAM" id="SignalP"/>
    </source>
</evidence>
<dbReference type="NCBIfam" id="NF033679">
    <property type="entry name" value="DNRLRE_dom"/>
    <property type="match status" value="1"/>
</dbReference>
<comment type="similarity">
    <text evidence="1">Belongs to the sulfatase family.</text>
</comment>
<sequence>MKFRANTILSPAKKLALTCLGTALTAPLLADQPNVLILYYDDLGYTNVGSYDTSQTSYTPNLDALAASGMSFTAGHSADAVCTPSRYALLTGRYCWRTSLKTRVIGGYSKPLIAQDRLTIGKMFQSLGYKTAMVGKWHIGMQFYSPTGTEVDLGNDADVLGTNLTSASDDEIDFSKPLTRTPSSTGFDYFFGTSASLDMPPYAWIENETMLSKGGLVVGRNVDFSQATPATNSDYQEGEPIGAVNNVRDGAYDPTFVVSDYLQVQAAKVADLLKDRAADGEPFFIYVPFPSPHLPWAVQSQFSGTTPFAYGDYLAQSDHYAGVILDALEDPDGDPATDDSLVDSTIVFMSSDNGVEKNAMRQGLNSNHDGNGPFRGLKLDNWEGGTRVPFIIRWPGKTSPGSTSDHPCWQGDFFATMAEYLNYDLSPGEAPDAESFLPVLTGDPMPAARRPATIQHAYNGQLAIKDKDGIWKLLDGTGGNGALSYDSSNNEITAADSAGIIFGTPRQLFNLSSDVGEDNNLLPSTDPAILAKEQELYQLLNEIRGNTTYGTDGDSMVPPIDTDQDGLPNYFENENPGLDRADPADALEDFDSDGLNNRQEFENGASLFDADTDDDRLSDGCEVLVYNSLPANPHSDADGLADGDEVLIWHTNPIAVDTDGDGVNDEEELAGFSNPRVAESTLSLGAPVTISLSPSVLQQAGSTGNANDPAVQGSWTDSGELYVRERASGGSQQNTRTALFLKFDLSEIPGLITEARLRIYQTNRLNELHSDALQLGRVTSDWSPEAGSYPLFQGTPTTDEFIFGNNSDFGTAVTASGFYSGTPGGAGDENGFDPDGQLTAMAQSWQSEITPNYGMKISFSSQAFVGAAFAENDLPGTPEDESLQLLVTYVPVENKDSDGDQLNDDYELEVFGDLNQTGDGDFDQDGVSNLLEWALGGDPVRPGNFPGLSLDKNGNQLFDLSFHRVVDAGLGFELQLSENLVDWTPFPDFYQEAIPSPESELGDDFEKITLEPNQPLPEYLFYRLRLHWGN</sequence>
<dbReference type="Pfam" id="PF00884">
    <property type="entry name" value="Sulfatase"/>
    <property type="match status" value="1"/>
</dbReference>
<evidence type="ECO:0000313" key="7">
    <source>
        <dbReference type="EMBL" id="GHC57798.1"/>
    </source>
</evidence>
<dbReference type="RefSeq" id="WP_189570541.1">
    <property type="nucleotide sequence ID" value="NZ_BMXI01000011.1"/>
</dbReference>
<dbReference type="Gene3D" id="3.40.720.10">
    <property type="entry name" value="Alkaline Phosphatase, subunit A"/>
    <property type="match status" value="1"/>
</dbReference>
<keyword evidence="8" id="KW-1185">Reference proteome</keyword>
<dbReference type="PANTHER" id="PTHR42693">
    <property type="entry name" value="ARYLSULFATASE FAMILY MEMBER"/>
    <property type="match status" value="1"/>
</dbReference>
<dbReference type="PROSITE" id="PS00149">
    <property type="entry name" value="SULFATASE_2"/>
    <property type="match status" value="1"/>
</dbReference>
<dbReference type="Proteomes" id="UP000644507">
    <property type="component" value="Unassembled WGS sequence"/>
</dbReference>
<keyword evidence="4" id="KW-0106">Calcium</keyword>
<dbReference type="PANTHER" id="PTHR42693:SF53">
    <property type="entry name" value="ENDO-4-O-SULFATASE"/>
    <property type="match status" value="1"/>
</dbReference>
<dbReference type="InterPro" id="IPR024607">
    <property type="entry name" value="Sulfatase_CS"/>
</dbReference>
<proteinExistence type="inferred from homology"/>
<evidence type="ECO:0000256" key="4">
    <source>
        <dbReference type="ARBA" id="ARBA00022837"/>
    </source>
</evidence>
<dbReference type="InterPro" id="IPR017850">
    <property type="entry name" value="Alkaline_phosphatase_core_sf"/>
</dbReference>
<evidence type="ECO:0000259" key="6">
    <source>
        <dbReference type="Pfam" id="PF00884"/>
    </source>
</evidence>
<evidence type="ECO:0000256" key="2">
    <source>
        <dbReference type="ARBA" id="ARBA00022723"/>
    </source>
</evidence>
<protein>
    <recommendedName>
        <fullName evidence="6">Sulfatase N-terminal domain-containing protein</fullName>
    </recommendedName>
</protein>
<dbReference type="InterPro" id="IPR000917">
    <property type="entry name" value="Sulfatase_N"/>
</dbReference>
<evidence type="ECO:0000256" key="1">
    <source>
        <dbReference type="ARBA" id="ARBA00008779"/>
    </source>
</evidence>
<keyword evidence="3" id="KW-0378">Hydrolase</keyword>
<keyword evidence="2" id="KW-0479">Metal-binding</keyword>
<dbReference type="AlphaFoldDB" id="A0A918TT27"/>